<keyword evidence="3" id="KW-1185">Reference proteome</keyword>
<keyword evidence="2" id="KW-0808">Transferase</keyword>
<sequence length="503" mass="53937">MNDRFRRVSTRPLRPGPSFGRGPVLRFLPIAESGRPRQDKTMEPADLLDVILAARPPLASGEAVPAVGDHGSAATRLSIEDPETPADLLSSVAAATFAAAQIAAADLVAPAARTPVTVSRMGASAWFHGTLRPLGWLPGNPWSPLSGGIRTADGWIRTHANAPAHRIAMLDALGLAHDTTRARLEARLAQLDSIEAEDRIVGFGGAAARLQTRTEWEHSAPGQAIAAEPLIAWDSTGFPALRQGAPDPEQPLRGVRVLDLTRVIAGPVATRTLALLGADVLRIDPPDWSEPALESEMLWGKRTARLDLRHRVDRERFLNLLAEADILVHGYRADALERLGFGERERARIRPGLTEVALNAYGWSGPWRGRRGFDSIVQFSTGVAAIPAGETAPVSLPVQALDHATGMLAATAALRAWAQSVHHGEGVRARLSLAKTASLLDSRIGTDPLTIVTQSPAPTTRIEHTSWGLAQRLAWPASTASIRVDSEHPARALGADAPRWARR</sequence>
<dbReference type="AlphaFoldDB" id="A0A3L7AQL5"/>
<organism evidence="2 3">
    <name type="scientific">Mycetocola lacteus</name>
    <dbReference type="NCBI Taxonomy" id="76637"/>
    <lineage>
        <taxon>Bacteria</taxon>
        <taxon>Bacillati</taxon>
        <taxon>Actinomycetota</taxon>
        <taxon>Actinomycetes</taxon>
        <taxon>Micrococcales</taxon>
        <taxon>Microbacteriaceae</taxon>
        <taxon>Mycetocola</taxon>
    </lineage>
</organism>
<dbReference type="Pfam" id="PF02515">
    <property type="entry name" value="CoA_transf_3"/>
    <property type="match status" value="1"/>
</dbReference>
<comment type="caution">
    <text evidence="2">The sequence shown here is derived from an EMBL/GenBank/DDBJ whole genome shotgun (WGS) entry which is preliminary data.</text>
</comment>
<name>A0A3L7AQL5_9MICO</name>
<reference evidence="2 3" key="1">
    <citation type="submission" date="2018-10" db="EMBL/GenBank/DDBJ databases">
        <authorList>
            <person name="Li J."/>
        </authorList>
    </citation>
    <scope>NUCLEOTIDE SEQUENCE [LARGE SCALE GENOMIC DNA]</scope>
    <source>
        <strain evidence="2 3">JCM 11654</strain>
    </source>
</reference>
<evidence type="ECO:0000313" key="2">
    <source>
        <dbReference type="EMBL" id="RLP82746.1"/>
    </source>
</evidence>
<dbReference type="GO" id="GO:0016740">
    <property type="term" value="F:transferase activity"/>
    <property type="evidence" value="ECO:0007669"/>
    <property type="project" value="UniProtKB-KW"/>
</dbReference>
<dbReference type="EMBL" id="RCUY01000005">
    <property type="protein sequence ID" value="RLP82746.1"/>
    <property type="molecule type" value="Genomic_DNA"/>
</dbReference>
<evidence type="ECO:0000256" key="1">
    <source>
        <dbReference type="SAM" id="MobiDB-lite"/>
    </source>
</evidence>
<evidence type="ECO:0000313" key="3">
    <source>
        <dbReference type="Proteomes" id="UP000269438"/>
    </source>
</evidence>
<proteinExistence type="predicted"/>
<accession>A0A3L7AQL5</accession>
<dbReference type="InterPro" id="IPR023606">
    <property type="entry name" value="CoA-Trfase_III_dom_1_sf"/>
</dbReference>
<dbReference type="InterPro" id="IPR003673">
    <property type="entry name" value="CoA-Trfase_fam_III"/>
</dbReference>
<dbReference type="OrthoDB" id="9058532at2"/>
<dbReference type="SUPFAM" id="SSF89796">
    <property type="entry name" value="CoA-transferase family III (CaiB/BaiF)"/>
    <property type="match status" value="2"/>
</dbReference>
<dbReference type="PANTHER" id="PTHR48228">
    <property type="entry name" value="SUCCINYL-COA--D-CITRAMALATE COA-TRANSFERASE"/>
    <property type="match status" value="1"/>
</dbReference>
<protein>
    <submittedName>
        <fullName evidence="2">Acyl-CoA transferase</fullName>
    </submittedName>
</protein>
<dbReference type="InterPro" id="IPR050509">
    <property type="entry name" value="CoA-transferase_III"/>
</dbReference>
<gene>
    <name evidence="2" type="ORF">D9V34_05680</name>
</gene>
<dbReference type="Gene3D" id="3.40.50.10540">
    <property type="entry name" value="Crotonobetainyl-coa:carnitine coa-transferase, domain 1"/>
    <property type="match status" value="1"/>
</dbReference>
<dbReference type="Proteomes" id="UP000269438">
    <property type="component" value="Unassembled WGS sequence"/>
</dbReference>
<feature type="region of interest" description="Disordered" evidence="1">
    <location>
        <begin position="1"/>
        <end position="20"/>
    </location>
</feature>
<dbReference type="PANTHER" id="PTHR48228:SF4">
    <property type="entry name" value="BLR3030 PROTEIN"/>
    <property type="match status" value="1"/>
</dbReference>